<gene>
    <name evidence="2" type="ORF">WICANDRAFT_87733</name>
</gene>
<protein>
    <submittedName>
        <fullName evidence="2">Uncharacterized protein</fullName>
    </submittedName>
</protein>
<feature type="compositionally biased region" description="Basic and acidic residues" evidence="1">
    <location>
        <begin position="295"/>
        <end position="306"/>
    </location>
</feature>
<feature type="compositionally biased region" description="Polar residues" evidence="1">
    <location>
        <begin position="1"/>
        <end position="18"/>
    </location>
</feature>
<evidence type="ECO:0000313" key="2">
    <source>
        <dbReference type="EMBL" id="ODQ62345.1"/>
    </source>
</evidence>
<feature type="region of interest" description="Disordered" evidence="1">
    <location>
        <begin position="1"/>
        <end position="137"/>
    </location>
</feature>
<proteinExistence type="predicted"/>
<feature type="compositionally biased region" description="Polar residues" evidence="1">
    <location>
        <begin position="222"/>
        <end position="240"/>
    </location>
</feature>
<feature type="compositionally biased region" description="Polar residues" evidence="1">
    <location>
        <begin position="176"/>
        <end position="188"/>
    </location>
</feature>
<organism evidence="2 3">
    <name type="scientific">Wickerhamomyces anomalus (strain ATCC 58044 / CBS 1984 / NCYC 433 / NRRL Y-366-8)</name>
    <name type="common">Yeast</name>
    <name type="synonym">Hansenula anomala</name>
    <dbReference type="NCBI Taxonomy" id="683960"/>
    <lineage>
        <taxon>Eukaryota</taxon>
        <taxon>Fungi</taxon>
        <taxon>Dikarya</taxon>
        <taxon>Ascomycota</taxon>
        <taxon>Saccharomycotina</taxon>
        <taxon>Saccharomycetes</taxon>
        <taxon>Phaffomycetales</taxon>
        <taxon>Wickerhamomycetaceae</taxon>
        <taxon>Wickerhamomyces</taxon>
    </lineage>
</organism>
<dbReference type="RefSeq" id="XP_019041552.1">
    <property type="nucleotide sequence ID" value="XM_019186126.1"/>
</dbReference>
<keyword evidence="3" id="KW-1185">Reference proteome</keyword>
<accession>A0A1E3PAA5</accession>
<dbReference type="Proteomes" id="UP000094112">
    <property type="component" value="Unassembled WGS sequence"/>
</dbReference>
<dbReference type="AlphaFoldDB" id="A0A1E3PAA5"/>
<evidence type="ECO:0000256" key="1">
    <source>
        <dbReference type="SAM" id="MobiDB-lite"/>
    </source>
</evidence>
<dbReference type="GeneID" id="30203372"/>
<feature type="region of interest" description="Disordered" evidence="1">
    <location>
        <begin position="286"/>
        <end position="330"/>
    </location>
</feature>
<name>A0A1E3PAA5_WICAA</name>
<feature type="region of interest" description="Disordered" evidence="1">
    <location>
        <begin position="174"/>
        <end position="240"/>
    </location>
</feature>
<feature type="compositionally biased region" description="Low complexity" evidence="1">
    <location>
        <begin position="189"/>
        <end position="198"/>
    </location>
</feature>
<sequence>MEYFSSSTQFDGHANVSSPMKLDEKPIRSVVISTTTPPQKRRRGRPPKCPSASDGQPSPAAHLSAAVVKQGTPKASAPLMRISPLRGKRRESQSSPIQRIVNPSPKGGLLMKLDNNDQEKPVSKKAKRSSSSSTDAIYSMTLAANKTKKDNDFTMDNFVTPTKISLSAQEGIHSLTGGSSKAVKTSVNPSLLLSSPMPNSHGFNNKKKSQTDNKTNERKGTKLNSRTQTTMLSSSPATPNSLASSCFSSIIQSSPLYHGYYANQSSPNPLTSSPIKFQMKPIELPDLKRQSNKNDGAHLPKIDEIPKNPFNSPNLKPQENNSPSPTKGEFQLSFSIDERGQAQVIKVKTVSKSIPQASARPTFTRHESLMNISQNPYNLGRSSSLSNIHAHKSQPSISGVLDENSSQDYNEMFIEPLKMTSDPLLSEFNQTIGLENLPNSDNSSLMDDENEIEDESMNYDARNALIKMIRRSV</sequence>
<feature type="non-terminal residue" evidence="2">
    <location>
        <position position="1"/>
    </location>
</feature>
<feature type="compositionally biased region" description="Polar residues" evidence="1">
    <location>
        <begin position="309"/>
        <end position="325"/>
    </location>
</feature>
<evidence type="ECO:0000313" key="3">
    <source>
        <dbReference type="Proteomes" id="UP000094112"/>
    </source>
</evidence>
<dbReference type="OrthoDB" id="3980865at2759"/>
<feature type="compositionally biased region" description="Basic and acidic residues" evidence="1">
    <location>
        <begin position="209"/>
        <end position="220"/>
    </location>
</feature>
<dbReference type="EMBL" id="KV454208">
    <property type="protein sequence ID" value="ODQ62345.1"/>
    <property type="molecule type" value="Genomic_DNA"/>
</dbReference>
<reference evidence="2 3" key="1">
    <citation type="journal article" date="2016" name="Proc. Natl. Acad. Sci. U.S.A.">
        <title>Comparative genomics of biotechnologically important yeasts.</title>
        <authorList>
            <person name="Riley R."/>
            <person name="Haridas S."/>
            <person name="Wolfe K.H."/>
            <person name="Lopes M.R."/>
            <person name="Hittinger C.T."/>
            <person name="Goeker M."/>
            <person name="Salamov A.A."/>
            <person name="Wisecaver J.H."/>
            <person name="Long T.M."/>
            <person name="Calvey C.H."/>
            <person name="Aerts A.L."/>
            <person name="Barry K.W."/>
            <person name="Choi C."/>
            <person name="Clum A."/>
            <person name="Coughlan A.Y."/>
            <person name="Deshpande S."/>
            <person name="Douglass A.P."/>
            <person name="Hanson S.J."/>
            <person name="Klenk H.-P."/>
            <person name="LaButti K.M."/>
            <person name="Lapidus A."/>
            <person name="Lindquist E.A."/>
            <person name="Lipzen A.M."/>
            <person name="Meier-Kolthoff J.P."/>
            <person name="Ohm R.A."/>
            <person name="Otillar R.P."/>
            <person name="Pangilinan J.L."/>
            <person name="Peng Y."/>
            <person name="Rokas A."/>
            <person name="Rosa C.A."/>
            <person name="Scheuner C."/>
            <person name="Sibirny A.A."/>
            <person name="Slot J.C."/>
            <person name="Stielow J.B."/>
            <person name="Sun H."/>
            <person name="Kurtzman C.P."/>
            <person name="Blackwell M."/>
            <person name="Grigoriev I.V."/>
            <person name="Jeffries T.W."/>
        </authorList>
    </citation>
    <scope>NUCLEOTIDE SEQUENCE [LARGE SCALE GENOMIC DNA]</scope>
    <source>
        <strain evidence="3">ATCC 58044 / CBS 1984 / NCYC 433 / NRRL Y-366-8</strain>
    </source>
</reference>